<sequence length="164" mass="17081">MNLTTSLVAGTAVLATGGLFAGQAMAAPVTPLPSPTVTTSATSATARQLGQAGVIWFYTAISSAQRDCLADANLQRPEGKLTAEQRRQLNSQVKSALSDCKITVRGKAAERQRLGFAWAGLTSEQQHCLADTVLTRPVGKLTAEQRAAVRQSKLDAANACGVGV</sequence>
<evidence type="ECO:0000256" key="1">
    <source>
        <dbReference type="SAM" id="SignalP"/>
    </source>
</evidence>
<proteinExistence type="predicted"/>
<gene>
    <name evidence="2" type="ORF">ATK74_2303</name>
</gene>
<evidence type="ECO:0000313" key="3">
    <source>
        <dbReference type="Proteomes" id="UP000226079"/>
    </source>
</evidence>
<keyword evidence="3" id="KW-1185">Reference proteome</keyword>
<keyword evidence="1" id="KW-0732">Signal</keyword>
<protein>
    <submittedName>
        <fullName evidence="2">Uncharacterized protein</fullName>
    </submittedName>
</protein>
<organism evidence="2 3">
    <name type="scientific">Propionicimonas paludicola</name>
    <dbReference type="NCBI Taxonomy" id="185243"/>
    <lineage>
        <taxon>Bacteria</taxon>
        <taxon>Bacillati</taxon>
        <taxon>Actinomycetota</taxon>
        <taxon>Actinomycetes</taxon>
        <taxon>Propionibacteriales</taxon>
        <taxon>Nocardioidaceae</taxon>
        <taxon>Propionicimonas</taxon>
    </lineage>
</organism>
<name>A0A2A9CVS0_9ACTN</name>
<dbReference type="OrthoDB" id="4870912at2"/>
<dbReference type="AlphaFoldDB" id="A0A2A9CVS0"/>
<comment type="caution">
    <text evidence="2">The sequence shown here is derived from an EMBL/GenBank/DDBJ whole genome shotgun (WGS) entry which is preliminary data.</text>
</comment>
<dbReference type="EMBL" id="PDJC01000001">
    <property type="protein sequence ID" value="PFG17730.1"/>
    <property type="molecule type" value="Genomic_DNA"/>
</dbReference>
<accession>A0A2A9CVS0</accession>
<feature type="signal peptide" evidence="1">
    <location>
        <begin position="1"/>
        <end position="26"/>
    </location>
</feature>
<reference evidence="2 3" key="1">
    <citation type="submission" date="2017-10" db="EMBL/GenBank/DDBJ databases">
        <title>Sequencing the genomes of 1000 actinobacteria strains.</title>
        <authorList>
            <person name="Klenk H.-P."/>
        </authorList>
    </citation>
    <scope>NUCLEOTIDE SEQUENCE [LARGE SCALE GENOMIC DNA]</scope>
    <source>
        <strain evidence="2 3">DSM 15597</strain>
    </source>
</reference>
<dbReference type="RefSeq" id="WP_098461133.1">
    <property type="nucleotide sequence ID" value="NZ_PDJC01000001.1"/>
</dbReference>
<feature type="chain" id="PRO_5012721567" evidence="1">
    <location>
        <begin position="27"/>
        <end position="164"/>
    </location>
</feature>
<evidence type="ECO:0000313" key="2">
    <source>
        <dbReference type="EMBL" id="PFG17730.1"/>
    </source>
</evidence>
<dbReference type="Proteomes" id="UP000226079">
    <property type="component" value="Unassembled WGS sequence"/>
</dbReference>